<accession>A0A5N6VP15</accession>
<protein>
    <submittedName>
        <fullName evidence="1">Uncharacterized protein</fullName>
    </submittedName>
</protein>
<sequence length="71" mass="8609">MRDRSKWRMILREESKLVLTELSCHICADLTLWDDNHIPYFCKGRLCWISTCLRQSLALYCMYFAICLQFR</sequence>
<dbReference type="Proteomes" id="UP000325433">
    <property type="component" value="Unassembled WGS sequence"/>
</dbReference>
<dbReference type="EMBL" id="ML738356">
    <property type="protein sequence ID" value="KAE8310191.1"/>
    <property type="molecule type" value="Genomic_DNA"/>
</dbReference>
<keyword evidence="2" id="KW-1185">Reference proteome</keyword>
<dbReference type="AlphaFoldDB" id="A0A5N6VP15"/>
<proteinExistence type="predicted"/>
<gene>
    <name evidence="1" type="ORF">BDV41DRAFT_399172</name>
</gene>
<evidence type="ECO:0000313" key="1">
    <source>
        <dbReference type="EMBL" id="KAE8310191.1"/>
    </source>
</evidence>
<name>A0A5N6VP15_9EURO</name>
<reference evidence="2" key="1">
    <citation type="submission" date="2019-04" db="EMBL/GenBank/DDBJ databases">
        <title>Friends and foes A comparative genomics studyof 23 Aspergillus species from section Flavi.</title>
        <authorList>
            <consortium name="DOE Joint Genome Institute"/>
            <person name="Kjaerbolling I."/>
            <person name="Vesth T."/>
            <person name="Frisvad J.C."/>
            <person name="Nybo J.L."/>
            <person name="Theobald S."/>
            <person name="Kildgaard S."/>
            <person name="Isbrandt T."/>
            <person name="Kuo A."/>
            <person name="Sato A."/>
            <person name="Lyhne E.K."/>
            <person name="Kogle M.E."/>
            <person name="Wiebenga A."/>
            <person name="Kun R.S."/>
            <person name="Lubbers R.J."/>
            <person name="Makela M.R."/>
            <person name="Barry K."/>
            <person name="Chovatia M."/>
            <person name="Clum A."/>
            <person name="Daum C."/>
            <person name="Haridas S."/>
            <person name="He G."/>
            <person name="LaButti K."/>
            <person name="Lipzen A."/>
            <person name="Mondo S."/>
            <person name="Riley R."/>
            <person name="Salamov A."/>
            <person name="Simmons B.A."/>
            <person name="Magnuson J.K."/>
            <person name="Henrissat B."/>
            <person name="Mortensen U.H."/>
            <person name="Larsen T.O."/>
            <person name="Devries R.P."/>
            <person name="Grigoriev I.V."/>
            <person name="Machida M."/>
            <person name="Baker S.E."/>
            <person name="Andersen M.R."/>
        </authorList>
    </citation>
    <scope>NUCLEOTIDE SEQUENCE [LARGE SCALE GENOMIC DNA]</scope>
    <source>
        <strain evidence="2">CBS 130015</strain>
    </source>
</reference>
<organism evidence="1 2">
    <name type="scientific">Aspergillus transmontanensis</name>
    <dbReference type="NCBI Taxonomy" id="1034304"/>
    <lineage>
        <taxon>Eukaryota</taxon>
        <taxon>Fungi</taxon>
        <taxon>Dikarya</taxon>
        <taxon>Ascomycota</taxon>
        <taxon>Pezizomycotina</taxon>
        <taxon>Eurotiomycetes</taxon>
        <taxon>Eurotiomycetidae</taxon>
        <taxon>Eurotiales</taxon>
        <taxon>Aspergillaceae</taxon>
        <taxon>Aspergillus</taxon>
        <taxon>Aspergillus subgen. Circumdati</taxon>
    </lineage>
</organism>
<evidence type="ECO:0000313" key="2">
    <source>
        <dbReference type="Proteomes" id="UP000325433"/>
    </source>
</evidence>